<evidence type="ECO:0000259" key="3">
    <source>
        <dbReference type="PROSITE" id="PS50940"/>
    </source>
</evidence>
<evidence type="ECO:0000256" key="1">
    <source>
        <dbReference type="SAM" id="MobiDB-lite"/>
    </source>
</evidence>
<organism evidence="4 5">
    <name type="scientific">Stegodyphus mimosarum</name>
    <name type="common">African social velvet spider</name>
    <dbReference type="NCBI Taxonomy" id="407821"/>
    <lineage>
        <taxon>Eukaryota</taxon>
        <taxon>Metazoa</taxon>
        <taxon>Ecdysozoa</taxon>
        <taxon>Arthropoda</taxon>
        <taxon>Chelicerata</taxon>
        <taxon>Arachnida</taxon>
        <taxon>Araneae</taxon>
        <taxon>Araneomorphae</taxon>
        <taxon>Entelegynae</taxon>
        <taxon>Eresoidea</taxon>
        <taxon>Eresidae</taxon>
        <taxon>Stegodyphus</taxon>
    </lineage>
</organism>
<feature type="compositionally biased region" description="Low complexity" evidence="1">
    <location>
        <begin position="157"/>
        <end position="167"/>
    </location>
</feature>
<protein>
    <recommendedName>
        <fullName evidence="3">Chitin-binding type-2 domain-containing protein</fullName>
    </recommendedName>
</protein>
<dbReference type="AlphaFoldDB" id="A0A087UKX1"/>
<dbReference type="PANTHER" id="PTHR22933">
    <property type="entry name" value="FI18007P1-RELATED"/>
    <property type="match status" value="1"/>
</dbReference>
<accession>A0A087UKX1</accession>
<dbReference type="EMBL" id="KK120301">
    <property type="protein sequence ID" value="KFM78010.1"/>
    <property type="molecule type" value="Genomic_DNA"/>
</dbReference>
<feature type="compositionally biased region" description="Low complexity" evidence="1">
    <location>
        <begin position="402"/>
        <end position="428"/>
    </location>
</feature>
<feature type="compositionally biased region" description="Low complexity" evidence="1">
    <location>
        <begin position="240"/>
        <end position="249"/>
    </location>
</feature>
<keyword evidence="2" id="KW-0732">Signal</keyword>
<dbReference type="InterPro" id="IPR002557">
    <property type="entry name" value="Chitin-bd_dom"/>
</dbReference>
<dbReference type="OMA" id="PWRISAI"/>
<dbReference type="Pfam" id="PF01607">
    <property type="entry name" value="CBM_14"/>
    <property type="match status" value="1"/>
</dbReference>
<dbReference type="InterPro" id="IPR052976">
    <property type="entry name" value="Scoloptoxin-like"/>
</dbReference>
<sequence>MKDRGPWRISAIFLLFAAGNLCIPVAVCQSYGEGGARGDDGGNPAALGFSGVVTRHDGYVKGETPTIPQTSFSCSATPYNPGLYADVETNCQVYHVCFEDRQESFLCGPGTTFNQRILACDFWYNFDCKESPSFFNANQDIGKVPDTIFKPDQTRTQQPSYPSYPRQPDQPPSVGSYPPSISIPPPPSRITPQPQPPRIQPPRTVTHVQQPERPSYQPQPPSIKPQPPSTVIHVQQPERPAYQPQTPIAQPQPPRLRPEPPAFRPPYDSSRDSIKPQYPSPPTGGRTPSIQQQGENGYQFDGYQPPKPVSLPPPQPTSPLTPRPVFPPVSSPPRISRPPLTPAIIRQPERPRVPVIVSTRPEYHPDSNIKGNIDYRPLQQGRVPQPSRPVVSEYPRYPVPQRPVSQVPVSQRPVSQVPVSQRPVSQVPISQKPVERPSSRQPYQPPQTVQQEHVDTEYIPPPPPPKQPSRPTTFVPPPPPPPPK</sequence>
<dbReference type="PROSITE" id="PS50940">
    <property type="entry name" value="CHIT_BIND_II"/>
    <property type="match status" value="1"/>
</dbReference>
<reference evidence="4 5" key="1">
    <citation type="submission" date="2013-11" db="EMBL/GenBank/DDBJ databases">
        <title>Genome sequencing of Stegodyphus mimosarum.</title>
        <authorList>
            <person name="Bechsgaard J."/>
        </authorList>
    </citation>
    <scope>NUCLEOTIDE SEQUENCE [LARGE SCALE GENOMIC DNA]</scope>
</reference>
<feature type="compositionally biased region" description="Pro residues" evidence="1">
    <location>
        <begin position="181"/>
        <end position="200"/>
    </location>
</feature>
<dbReference type="SUPFAM" id="SSF57625">
    <property type="entry name" value="Invertebrate chitin-binding proteins"/>
    <property type="match status" value="1"/>
</dbReference>
<feature type="compositionally biased region" description="Polar residues" evidence="1">
    <location>
        <begin position="286"/>
        <end position="296"/>
    </location>
</feature>
<dbReference type="Gene3D" id="2.170.140.10">
    <property type="entry name" value="Chitin binding domain"/>
    <property type="match status" value="1"/>
</dbReference>
<feature type="region of interest" description="Disordered" evidence="1">
    <location>
        <begin position="136"/>
        <end position="484"/>
    </location>
</feature>
<dbReference type="InterPro" id="IPR036508">
    <property type="entry name" value="Chitin-bd_dom_sf"/>
</dbReference>
<dbReference type="PANTHER" id="PTHR22933:SF42">
    <property type="entry name" value="FI18455P1-RELATED"/>
    <property type="match status" value="1"/>
</dbReference>
<feature type="compositionally biased region" description="Pro residues" evidence="1">
    <location>
        <begin position="459"/>
        <end position="484"/>
    </location>
</feature>
<dbReference type="GO" id="GO:0008061">
    <property type="term" value="F:chitin binding"/>
    <property type="evidence" value="ECO:0007669"/>
    <property type="project" value="InterPro"/>
</dbReference>
<feature type="signal peptide" evidence="2">
    <location>
        <begin position="1"/>
        <end position="22"/>
    </location>
</feature>
<dbReference type="Proteomes" id="UP000054359">
    <property type="component" value="Unassembled WGS sequence"/>
</dbReference>
<gene>
    <name evidence="4" type="ORF">X975_23367</name>
</gene>
<evidence type="ECO:0000256" key="2">
    <source>
        <dbReference type="SAM" id="SignalP"/>
    </source>
</evidence>
<dbReference type="SMART" id="SM00494">
    <property type="entry name" value="ChtBD2"/>
    <property type="match status" value="1"/>
</dbReference>
<feature type="chain" id="PRO_5001830610" description="Chitin-binding type-2 domain-containing protein" evidence="2">
    <location>
        <begin position="23"/>
        <end position="484"/>
    </location>
</feature>
<keyword evidence="5" id="KW-1185">Reference proteome</keyword>
<feature type="non-terminal residue" evidence="4">
    <location>
        <position position="484"/>
    </location>
</feature>
<feature type="compositionally biased region" description="Pro residues" evidence="1">
    <location>
        <begin position="217"/>
        <end position="228"/>
    </location>
</feature>
<dbReference type="PRINTS" id="PR01217">
    <property type="entry name" value="PRICHEXTENSN"/>
</dbReference>
<dbReference type="GO" id="GO:0005576">
    <property type="term" value="C:extracellular region"/>
    <property type="evidence" value="ECO:0007669"/>
    <property type="project" value="InterPro"/>
</dbReference>
<evidence type="ECO:0000313" key="5">
    <source>
        <dbReference type="Proteomes" id="UP000054359"/>
    </source>
</evidence>
<name>A0A087UKX1_STEMI</name>
<feature type="compositionally biased region" description="Pro residues" evidence="1">
    <location>
        <begin position="250"/>
        <end position="264"/>
    </location>
</feature>
<feature type="domain" description="Chitin-binding type-2" evidence="3">
    <location>
        <begin position="71"/>
        <end position="130"/>
    </location>
</feature>
<dbReference type="OrthoDB" id="6505219at2759"/>
<evidence type="ECO:0000313" key="4">
    <source>
        <dbReference type="EMBL" id="KFM78010.1"/>
    </source>
</evidence>
<dbReference type="STRING" id="407821.A0A087UKX1"/>
<proteinExistence type="predicted"/>
<feature type="compositionally biased region" description="Pro residues" evidence="1">
    <location>
        <begin position="305"/>
        <end position="341"/>
    </location>
</feature>